<evidence type="ECO:0000256" key="1">
    <source>
        <dbReference type="ARBA" id="ARBA00023002"/>
    </source>
</evidence>
<dbReference type="Proteomes" id="UP000238220">
    <property type="component" value="Unassembled WGS sequence"/>
</dbReference>
<dbReference type="RefSeq" id="WP_104230006.1">
    <property type="nucleotide sequence ID" value="NZ_PSNW01000004.1"/>
</dbReference>
<feature type="domain" description="Sulfatase-modifying factor enzyme-like" evidence="5">
    <location>
        <begin position="352"/>
        <end position="425"/>
    </location>
</feature>
<dbReference type="InterPro" id="IPR016187">
    <property type="entry name" value="CTDL_fold"/>
</dbReference>
<feature type="domain" description="Sulfatase-modifying factor enzyme-like" evidence="5">
    <location>
        <begin position="203"/>
        <end position="327"/>
    </location>
</feature>
<dbReference type="Pfam" id="PF12867">
    <property type="entry name" value="DinB_2"/>
    <property type="match status" value="1"/>
</dbReference>
<dbReference type="InterPro" id="IPR005532">
    <property type="entry name" value="SUMF_dom"/>
</dbReference>
<dbReference type="Gene3D" id="3.90.1580.10">
    <property type="entry name" value="paralog of FGE (formylglycine-generating enzyme)"/>
    <property type="match status" value="2"/>
</dbReference>
<evidence type="ECO:0000313" key="8">
    <source>
        <dbReference type="Proteomes" id="UP000238220"/>
    </source>
</evidence>
<dbReference type="InterPro" id="IPR042095">
    <property type="entry name" value="SUMF_sf"/>
</dbReference>
<dbReference type="SUPFAM" id="SSF109854">
    <property type="entry name" value="DinB/YfiT-like putative metalloenzymes"/>
    <property type="match status" value="1"/>
</dbReference>
<dbReference type="SUPFAM" id="SSF56436">
    <property type="entry name" value="C-type lectin-like"/>
    <property type="match status" value="1"/>
</dbReference>
<dbReference type="OrthoDB" id="9768004at2"/>
<gene>
    <name evidence="7" type="ORF">C3942_08750</name>
</gene>
<feature type="compositionally biased region" description="Low complexity" evidence="4">
    <location>
        <begin position="7"/>
        <end position="22"/>
    </location>
</feature>
<comment type="pathway">
    <text evidence="3">Amino-acid biosynthesis; ergothioneine biosynthesis.</text>
</comment>
<sequence length="428" mass="47943">MTAIALRSSAGRRPPAGRAPARTATEAVALGLGYQRIRAVTEALCAPLSPEDAAAQSMPDASPAKWHLAHTSWFFETMVLSRRPGYRAFDRRYLDLFNSYYQRLGKPFERAARGLLTRPSLREVMQYRAQVDRAMLDVLSGPLSASLRALVELGLHHEQQHQELILTDIKHLLSRNPLLPAYGRIAAPGAALAAAPLRWLRGGGEVACGHEGEGFAFDNEQPRHVVLLAPYEIASRAVTNREYRGFIEDEGYRRPELWLSDGWATVQRHRWRRPLYWSRDLRSEFTLAGPQPLQPDGIACHLSYYEADAFARWSGARLPSEQEWEALAAEPAPAPQDAPPRLHPGLSDGAWYGGAWAWTCSAYSAYPGYRPAPGAVGEYNGKFMCNQLVLRGGSCATPPSHWRRSYRNFFPPEARWQFSGLRLARDIR</sequence>
<evidence type="ECO:0000259" key="5">
    <source>
        <dbReference type="Pfam" id="PF03781"/>
    </source>
</evidence>
<dbReference type="GO" id="GO:0052699">
    <property type="term" value="P:ergothioneine biosynthetic process"/>
    <property type="evidence" value="ECO:0007669"/>
    <property type="project" value="InterPro"/>
</dbReference>
<evidence type="ECO:0000256" key="4">
    <source>
        <dbReference type="SAM" id="MobiDB-lite"/>
    </source>
</evidence>
<organism evidence="7 8">
    <name type="scientific">Solimonas fluminis</name>
    <dbReference type="NCBI Taxonomy" id="2086571"/>
    <lineage>
        <taxon>Bacteria</taxon>
        <taxon>Pseudomonadati</taxon>
        <taxon>Pseudomonadota</taxon>
        <taxon>Gammaproteobacteria</taxon>
        <taxon>Nevskiales</taxon>
        <taxon>Nevskiaceae</taxon>
        <taxon>Solimonas</taxon>
    </lineage>
</organism>
<keyword evidence="2" id="KW-0408">Iron</keyword>
<keyword evidence="1" id="KW-0560">Oxidoreductase</keyword>
<evidence type="ECO:0000256" key="2">
    <source>
        <dbReference type="ARBA" id="ARBA00023004"/>
    </source>
</evidence>
<dbReference type="Pfam" id="PF03781">
    <property type="entry name" value="FGE-sulfatase"/>
    <property type="match status" value="2"/>
</dbReference>
<dbReference type="AlphaFoldDB" id="A0A2S5TGZ4"/>
<evidence type="ECO:0000259" key="6">
    <source>
        <dbReference type="Pfam" id="PF12867"/>
    </source>
</evidence>
<name>A0A2S5TGZ4_9GAMM</name>
<accession>A0A2S5TGZ4</accession>
<dbReference type="InterPro" id="IPR034660">
    <property type="entry name" value="DinB/YfiT-like"/>
</dbReference>
<feature type="region of interest" description="Disordered" evidence="4">
    <location>
        <begin position="1"/>
        <end position="22"/>
    </location>
</feature>
<evidence type="ECO:0000313" key="7">
    <source>
        <dbReference type="EMBL" id="PPE74118.1"/>
    </source>
</evidence>
<keyword evidence="8" id="KW-1185">Reference proteome</keyword>
<proteinExistence type="predicted"/>
<dbReference type="PANTHER" id="PTHR23150">
    <property type="entry name" value="SULFATASE MODIFYING FACTOR 1, 2"/>
    <property type="match status" value="1"/>
</dbReference>
<comment type="caution">
    <text evidence="7">The sequence shown here is derived from an EMBL/GenBank/DDBJ whole genome shotgun (WGS) entry which is preliminary data.</text>
</comment>
<feature type="domain" description="DinB-like" evidence="6">
    <location>
        <begin position="35"/>
        <end position="165"/>
    </location>
</feature>
<protein>
    <submittedName>
        <fullName evidence="7">Ergothioneine biosynthesis protein EgtB</fullName>
    </submittedName>
</protein>
<dbReference type="NCBIfam" id="TIGR03440">
    <property type="entry name" value="egtB_TIGR03440"/>
    <property type="match status" value="1"/>
</dbReference>
<dbReference type="InterPro" id="IPR017806">
    <property type="entry name" value="EgtB"/>
</dbReference>
<dbReference type="PANTHER" id="PTHR23150:SF36">
    <property type="entry name" value="HERCYNINE OXYGENASE"/>
    <property type="match status" value="1"/>
</dbReference>
<dbReference type="EMBL" id="PSNW01000004">
    <property type="protein sequence ID" value="PPE74118.1"/>
    <property type="molecule type" value="Genomic_DNA"/>
</dbReference>
<dbReference type="InterPro" id="IPR051043">
    <property type="entry name" value="Sulfatase_Mod_Factor_Kinase"/>
</dbReference>
<evidence type="ECO:0000256" key="3">
    <source>
        <dbReference type="ARBA" id="ARBA00037882"/>
    </source>
</evidence>
<dbReference type="InterPro" id="IPR024775">
    <property type="entry name" value="DinB-like"/>
</dbReference>
<reference evidence="7 8" key="1">
    <citation type="submission" date="2018-02" db="EMBL/GenBank/DDBJ databases">
        <title>Genome sequencing of Solimonas sp. HR-BB.</title>
        <authorList>
            <person name="Lee Y."/>
            <person name="Jeon C.O."/>
        </authorList>
    </citation>
    <scope>NUCLEOTIDE SEQUENCE [LARGE SCALE GENOMIC DNA]</scope>
    <source>
        <strain evidence="7 8">HR-BB</strain>
    </source>
</reference>